<proteinExistence type="predicted"/>
<dbReference type="InterPro" id="IPR013783">
    <property type="entry name" value="Ig-like_fold"/>
</dbReference>
<evidence type="ECO:0000313" key="4">
    <source>
        <dbReference type="EMBL" id="RMI47849.1"/>
    </source>
</evidence>
<protein>
    <recommendedName>
        <fullName evidence="3">Nbr1 FW domain-containing protein</fullName>
    </recommendedName>
</protein>
<dbReference type="Gene3D" id="2.60.40.10">
    <property type="entry name" value="Immunoglobulins"/>
    <property type="match status" value="1"/>
</dbReference>
<dbReference type="Pfam" id="PF16158">
    <property type="entry name" value="N_BRCA1_IG"/>
    <property type="match status" value="1"/>
</dbReference>
<organism evidence="4 5">
    <name type="scientific">Actinomadura harenae</name>
    <dbReference type="NCBI Taxonomy" id="2483351"/>
    <lineage>
        <taxon>Bacteria</taxon>
        <taxon>Bacillati</taxon>
        <taxon>Actinomycetota</taxon>
        <taxon>Actinomycetes</taxon>
        <taxon>Streptosporangiales</taxon>
        <taxon>Thermomonosporaceae</taxon>
        <taxon>Actinomadura</taxon>
    </lineage>
</organism>
<feature type="region of interest" description="Disordered" evidence="1">
    <location>
        <begin position="137"/>
        <end position="156"/>
    </location>
</feature>
<dbReference type="AlphaFoldDB" id="A0A3M2MEC5"/>
<evidence type="ECO:0000256" key="2">
    <source>
        <dbReference type="SAM" id="Phobius"/>
    </source>
</evidence>
<feature type="domain" description="Nbr1 FW" evidence="3">
    <location>
        <begin position="256"/>
        <end position="347"/>
    </location>
</feature>
<evidence type="ECO:0000259" key="3">
    <source>
        <dbReference type="Pfam" id="PF16158"/>
    </source>
</evidence>
<dbReference type="InterPro" id="IPR032350">
    <property type="entry name" value="Nbr1_FW"/>
</dbReference>
<dbReference type="RefSeq" id="WP_122192292.1">
    <property type="nucleotide sequence ID" value="NZ_JBHSKC010000024.1"/>
</dbReference>
<dbReference type="OrthoDB" id="166850at2"/>
<dbReference type="CDD" id="cd14947">
    <property type="entry name" value="NBR1_like"/>
    <property type="match status" value="1"/>
</dbReference>
<dbReference type="EMBL" id="RFFG01000001">
    <property type="protein sequence ID" value="RMI47849.1"/>
    <property type="molecule type" value="Genomic_DNA"/>
</dbReference>
<name>A0A3M2MEC5_9ACTN</name>
<gene>
    <name evidence="4" type="ORF">EBO15_00735</name>
</gene>
<evidence type="ECO:0000313" key="5">
    <source>
        <dbReference type="Proteomes" id="UP000282674"/>
    </source>
</evidence>
<dbReference type="Proteomes" id="UP000282674">
    <property type="component" value="Unassembled WGS sequence"/>
</dbReference>
<reference evidence="4 5" key="1">
    <citation type="submission" date="2018-10" db="EMBL/GenBank/DDBJ databases">
        <title>Isolation from soil.</title>
        <authorList>
            <person name="Hu J."/>
        </authorList>
    </citation>
    <scope>NUCLEOTIDE SEQUENCE [LARGE SCALE GENOMIC DNA]</scope>
    <source>
        <strain evidence="4 5">NEAU-Ht49</strain>
    </source>
</reference>
<dbReference type="GO" id="GO:0005975">
    <property type="term" value="P:carbohydrate metabolic process"/>
    <property type="evidence" value="ECO:0007669"/>
    <property type="project" value="UniProtKB-ARBA"/>
</dbReference>
<keyword evidence="5" id="KW-1185">Reference proteome</keyword>
<keyword evidence="2" id="KW-1133">Transmembrane helix</keyword>
<comment type="caution">
    <text evidence="4">The sequence shown here is derived from an EMBL/GenBank/DDBJ whole genome shotgun (WGS) entry which is preliminary data.</text>
</comment>
<dbReference type="GO" id="GO:0043130">
    <property type="term" value="F:ubiquitin binding"/>
    <property type="evidence" value="ECO:0007669"/>
    <property type="project" value="TreeGrafter"/>
</dbReference>
<dbReference type="PANTHER" id="PTHR20930:SF2">
    <property type="entry name" value="NEXT TO BRCA1 GENE 1 PROTEIN"/>
    <property type="match status" value="1"/>
</dbReference>
<keyword evidence="2" id="KW-0812">Transmembrane</keyword>
<accession>A0A3M2MEC5</accession>
<dbReference type="GO" id="GO:0000407">
    <property type="term" value="C:phagophore assembly site"/>
    <property type="evidence" value="ECO:0007669"/>
    <property type="project" value="TreeGrafter"/>
</dbReference>
<keyword evidence="2" id="KW-0472">Membrane</keyword>
<feature type="compositionally biased region" description="Low complexity" evidence="1">
    <location>
        <begin position="103"/>
        <end position="115"/>
    </location>
</feature>
<feature type="transmembrane region" description="Helical" evidence="2">
    <location>
        <begin position="186"/>
        <end position="206"/>
    </location>
</feature>
<dbReference type="PANTHER" id="PTHR20930">
    <property type="entry name" value="OVARIAN CARCINOMA ANTIGEN CA125-RELATED"/>
    <property type="match status" value="1"/>
</dbReference>
<feature type="region of interest" description="Disordered" evidence="1">
    <location>
        <begin position="90"/>
        <end position="128"/>
    </location>
</feature>
<evidence type="ECO:0000256" key="1">
    <source>
        <dbReference type="SAM" id="MobiDB-lite"/>
    </source>
</evidence>
<sequence>MDAIRARAEAIEHFAELLRELRSSVGNPSFREMSGRSRAISHATLHEATRGNRLPSWATTVEFVKACGGDPEAYRERWEKANLAVRSVTTGGHPVLADPDPDPASASVPGEGSPSGKPPGGEASGGEAAADVPLGEALPADWGTGELLPVGGGATEPRPVDLISGEVLLTGTATERRRRVRPNRRVTAVSAAVGVGVIAVCAVAVARGSFDSGGHALNPSGAESEATAACPVVLPQPSPTPPAHDGDASIFVMDVTLPDCAHVAPGKTVTKTWRIKNIGTVPWTGYSLIRLDLPQGDDDCRTPARIPVRDTEPGQVVDISADVSTPGRPGLCYVRFKMLDASGTVAFPGKRPVNFQIVVDAP</sequence>